<keyword evidence="2" id="KW-1185">Reference proteome</keyword>
<accession>A0A3P7FXY8</accession>
<organism evidence="1 2">
    <name type="scientific">Wuchereria bancrofti</name>
    <dbReference type="NCBI Taxonomy" id="6293"/>
    <lineage>
        <taxon>Eukaryota</taxon>
        <taxon>Metazoa</taxon>
        <taxon>Ecdysozoa</taxon>
        <taxon>Nematoda</taxon>
        <taxon>Chromadorea</taxon>
        <taxon>Rhabditida</taxon>
        <taxon>Spirurina</taxon>
        <taxon>Spiruromorpha</taxon>
        <taxon>Filarioidea</taxon>
        <taxon>Onchocercidae</taxon>
        <taxon>Wuchereria</taxon>
    </lineage>
</organism>
<evidence type="ECO:0000313" key="1">
    <source>
        <dbReference type="EMBL" id="VDM15398.1"/>
    </source>
</evidence>
<proteinExistence type="predicted"/>
<protein>
    <submittedName>
        <fullName evidence="1">Uncharacterized protein</fullName>
    </submittedName>
</protein>
<dbReference type="InParanoid" id="A0A3P7FXY8"/>
<gene>
    <name evidence="1" type="ORF">WBA_LOCUS8784</name>
</gene>
<dbReference type="EMBL" id="UYWW01007742">
    <property type="protein sequence ID" value="VDM15398.1"/>
    <property type="molecule type" value="Genomic_DNA"/>
</dbReference>
<name>A0A3P7FXY8_WUCBA</name>
<reference evidence="1 2" key="1">
    <citation type="submission" date="2018-11" db="EMBL/GenBank/DDBJ databases">
        <authorList>
            <consortium name="Pathogen Informatics"/>
        </authorList>
    </citation>
    <scope>NUCLEOTIDE SEQUENCE [LARGE SCALE GENOMIC DNA]</scope>
</reference>
<dbReference type="Proteomes" id="UP000270924">
    <property type="component" value="Unassembled WGS sequence"/>
</dbReference>
<evidence type="ECO:0000313" key="2">
    <source>
        <dbReference type="Proteomes" id="UP000270924"/>
    </source>
</evidence>
<dbReference type="AlphaFoldDB" id="A0A3P7FXY8"/>
<sequence length="43" mass="4712">MSTGVIQCSLVSRMSQFKTAWLASRPIFHIKGQKSKGQGVSVM</sequence>